<dbReference type="Gene3D" id="1.25.40.660">
    <property type="entry name" value="Vacuolar protein sorting-associated protein 35, helical subcomplex Vps35-C"/>
    <property type="match status" value="1"/>
</dbReference>
<feature type="binding site" evidence="20">
    <location>
        <position position="513"/>
    </location>
    <ligand>
        <name>ATP</name>
        <dbReference type="ChEBI" id="CHEBI:30616"/>
    </ligand>
</feature>
<organism evidence="23 24">
    <name type="scientific">Aldrovandia affinis</name>
    <dbReference type="NCBI Taxonomy" id="143900"/>
    <lineage>
        <taxon>Eukaryota</taxon>
        <taxon>Metazoa</taxon>
        <taxon>Chordata</taxon>
        <taxon>Craniata</taxon>
        <taxon>Vertebrata</taxon>
        <taxon>Euteleostomi</taxon>
        <taxon>Actinopterygii</taxon>
        <taxon>Neopterygii</taxon>
        <taxon>Teleostei</taxon>
        <taxon>Notacanthiformes</taxon>
        <taxon>Halosauridae</taxon>
        <taxon>Aldrovandia</taxon>
    </lineage>
</organism>
<dbReference type="Pfam" id="PF00069">
    <property type="entry name" value="Pkinase"/>
    <property type="match status" value="1"/>
</dbReference>
<keyword evidence="8" id="KW-0963">Cytoplasm</keyword>
<evidence type="ECO:0000256" key="3">
    <source>
        <dbReference type="ARBA" id="ARBA00004496"/>
    </source>
</evidence>
<dbReference type="GO" id="GO:0004674">
    <property type="term" value="F:protein serine/threonine kinase activity"/>
    <property type="evidence" value="ECO:0007669"/>
    <property type="project" value="UniProtKB-KW"/>
</dbReference>
<comment type="caution">
    <text evidence="23">The sequence shown here is derived from an EMBL/GenBank/DDBJ whole genome shotgun (WGS) entry which is preliminary data.</text>
</comment>
<reference evidence="23" key="1">
    <citation type="journal article" date="2023" name="Science">
        <title>Genome structures resolve the early diversification of teleost fishes.</title>
        <authorList>
            <person name="Parey E."/>
            <person name="Louis A."/>
            <person name="Montfort J."/>
            <person name="Bouchez O."/>
            <person name="Roques C."/>
            <person name="Iampietro C."/>
            <person name="Lluch J."/>
            <person name="Castinel A."/>
            <person name="Donnadieu C."/>
            <person name="Desvignes T."/>
            <person name="Floi Bucao C."/>
            <person name="Jouanno E."/>
            <person name="Wen M."/>
            <person name="Mejri S."/>
            <person name="Dirks R."/>
            <person name="Jansen H."/>
            <person name="Henkel C."/>
            <person name="Chen W.J."/>
            <person name="Zahm M."/>
            <person name="Cabau C."/>
            <person name="Klopp C."/>
            <person name="Thompson A.W."/>
            <person name="Robinson-Rechavi M."/>
            <person name="Braasch I."/>
            <person name="Lecointre G."/>
            <person name="Bobe J."/>
            <person name="Postlethwait J.H."/>
            <person name="Berthelot C."/>
            <person name="Roest Crollius H."/>
            <person name="Guiguen Y."/>
        </authorList>
    </citation>
    <scope>NUCLEOTIDE SEQUENCE</scope>
    <source>
        <strain evidence="23">NC1722</strain>
    </source>
</reference>
<name>A0AAD7WKW4_9TELE</name>
<proteinExistence type="inferred from homology"/>
<keyword evidence="13" id="KW-0967">Endosome</keyword>
<evidence type="ECO:0000256" key="7">
    <source>
        <dbReference type="ARBA" id="ARBA00022448"/>
    </source>
</evidence>
<comment type="similarity">
    <text evidence="6">Belongs to the protein kinase superfamily. CAMK Ser/Thr protein kinase family.</text>
</comment>
<accession>A0AAD7WKW4</accession>
<dbReference type="GO" id="GO:0042176">
    <property type="term" value="P:regulation of protein catabolic process"/>
    <property type="evidence" value="ECO:0007669"/>
    <property type="project" value="UniProtKB-ARBA"/>
</dbReference>
<evidence type="ECO:0000313" key="23">
    <source>
        <dbReference type="EMBL" id="KAJ8400425.1"/>
    </source>
</evidence>
<evidence type="ECO:0000256" key="18">
    <source>
        <dbReference type="ARBA" id="ARBA00072998"/>
    </source>
</evidence>
<keyword evidence="14" id="KW-0418">Kinase</keyword>
<evidence type="ECO:0000256" key="6">
    <source>
        <dbReference type="ARBA" id="ARBA00006692"/>
    </source>
</evidence>
<evidence type="ECO:0000256" key="10">
    <source>
        <dbReference type="ARBA" id="ARBA00022553"/>
    </source>
</evidence>
<keyword evidence="11" id="KW-0808">Transferase</keyword>
<evidence type="ECO:0000256" key="19">
    <source>
        <dbReference type="ARBA" id="ARBA00083192"/>
    </source>
</evidence>
<comment type="subcellular location">
    <subcellularLocation>
        <location evidence="3">Cytoplasm</location>
    </subcellularLocation>
    <subcellularLocation>
        <location evidence="2">Early endosome</location>
    </subcellularLocation>
    <subcellularLocation>
        <location evidence="4">Late endosome</location>
    </subcellularLocation>
    <subcellularLocation>
        <location evidence="1">Membrane</location>
        <topology evidence="1">Peripheral membrane protein</topology>
    </subcellularLocation>
</comment>
<keyword evidence="24" id="KW-1185">Reference proteome</keyword>
<dbReference type="GO" id="GO:0005769">
    <property type="term" value="C:early endosome"/>
    <property type="evidence" value="ECO:0007669"/>
    <property type="project" value="UniProtKB-SubCell"/>
</dbReference>
<dbReference type="GO" id="GO:0031748">
    <property type="term" value="F:D1 dopamine receptor binding"/>
    <property type="evidence" value="ECO:0007669"/>
    <property type="project" value="UniProtKB-ARBA"/>
</dbReference>
<dbReference type="SMART" id="SM00220">
    <property type="entry name" value="S_TKc"/>
    <property type="match status" value="1"/>
</dbReference>
<feature type="domain" description="Protein kinase" evidence="22">
    <location>
        <begin position="484"/>
        <end position="739"/>
    </location>
</feature>
<keyword evidence="15 20" id="KW-0067">ATP-binding</keyword>
<dbReference type="Proteomes" id="UP001221898">
    <property type="component" value="Unassembled WGS sequence"/>
</dbReference>
<feature type="compositionally biased region" description="Basic and acidic residues" evidence="21">
    <location>
        <begin position="343"/>
        <end position="358"/>
    </location>
</feature>
<evidence type="ECO:0000256" key="12">
    <source>
        <dbReference type="ARBA" id="ARBA00022741"/>
    </source>
</evidence>
<feature type="compositionally biased region" description="Polar residues" evidence="21">
    <location>
        <begin position="436"/>
        <end position="450"/>
    </location>
</feature>
<comment type="similarity">
    <text evidence="5">Belongs to the VPS35 family.</text>
</comment>
<dbReference type="GO" id="GO:1903829">
    <property type="term" value="P:positive regulation of protein localization"/>
    <property type="evidence" value="ECO:0007669"/>
    <property type="project" value="UniProtKB-ARBA"/>
</dbReference>
<dbReference type="GO" id="GO:0005524">
    <property type="term" value="F:ATP binding"/>
    <property type="evidence" value="ECO:0007669"/>
    <property type="project" value="UniProtKB-UniRule"/>
</dbReference>
<dbReference type="InterPro" id="IPR000719">
    <property type="entry name" value="Prot_kinase_dom"/>
</dbReference>
<feature type="compositionally biased region" description="Basic and acidic residues" evidence="21">
    <location>
        <begin position="421"/>
        <end position="435"/>
    </location>
</feature>
<dbReference type="PROSITE" id="PS00108">
    <property type="entry name" value="PROTEIN_KINASE_ST"/>
    <property type="match status" value="1"/>
</dbReference>
<evidence type="ECO:0000256" key="8">
    <source>
        <dbReference type="ARBA" id="ARBA00022490"/>
    </source>
</evidence>
<dbReference type="EMBL" id="JAINUG010000076">
    <property type="protein sequence ID" value="KAJ8400425.1"/>
    <property type="molecule type" value="Genomic_DNA"/>
</dbReference>
<evidence type="ECO:0000256" key="1">
    <source>
        <dbReference type="ARBA" id="ARBA00004170"/>
    </source>
</evidence>
<dbReference type="FunFam" id="1.25.40.660:FF:000001">
    <property type="entry name" value="Vacuolar protein sorting-associated protein 35"/>
    <property type="match status" value="1"/>
</dbReference>
<dbReference type="PANTHER" id="PTHR11099">
    <property type="entry name" value="VACUOLAR SORTING PROTEIN 35"/>
    <property type="match status" value="1"/>
</dbReference>
<evidence type="ECO:0000256" key="17">
    <source>
        <dbReference type="ARBA" id="ARBA00023136"/>
    </source>
</evidence>
<feature type="region of interest" description="Disordered" evidence="21">
    <location>
        <begin position="327"/>
        <end position="450"/>
    </location>
</feature>
<dbReference type="GO" id="GO:0010628">
    <property type="term" value="P:positive regulation of gene expression"/>
    <property type="evidence" value="ECO:0007669"/>
    <property type="project" value="UniProtKB-ARBA"/>
</dbReference>
<evidence type="ECO:0000256" key="13">
    <source>
        <dbReference type="ARBA" id="ARBA00022753"/>
    </source>
</evidence>
<dbReference type="InterPro" id="IPR011009">
    <property type="entry name" value="Kinase-like_dom_sf"/>
</dbReference>
<evidence type="ECO:0000256" key="15">
    <source>
        <dbReference type="ARBA" id="ARBA00022840"/>
    </source>
</evidence>
<evidence type="ECO:0000259" key="22">
    <source>
        <dbReference type="PROSITE" id="PS50011"/>
    </source>
</evidence>
<dbReference type="FunFam" id="3.30.200.20:FF:000196">
    <property type="entry name" value="Myosin light chain kinase family, member 4"/>
    <property type="match status" value="1"/>
</dbReference>
<dbReference type="PROSITE" id="PS00107">
    <property type="entry name" value="PROTEIN_KINASE_ATP"/>
    <property type="match status" value="1"/>
</dbReference>
<dbReference type="Pfam" id="PF03635">
    <property type="entry name" value="Vps35"/>
    <property type="match status" value="1"/>
</dbReference>
<evidence type="ECO:0000256" key="16">
    <source>
        <dbReference type="ARBA" id="ARBA00022927"/>
    </source>
</evidence>
<keyword evidence="7" id="KW-0813">Transport</keyword>
<evidence type="ECO:0000256" key="14">
    <source>
        <dbReference type="ARBA" id="ARBA00022777"/>
    </source>
</evidence>
<keyword evidence="10" id="KW-0597">Phosphoprotein</keyword>
<dbReference type="FunFam" id="1.10.510.10:FF:000135">
    <property type="entry name" value="Putative myosin light chain kinase 3"/>
    <property type="match status" value="1"/>
</dbReference>
<dbReference type="GO" id="GO:0005829">
    <property type="term" value="C:cytosol"/>
    <property type="evidence" value="ECO:0007669"/>
    <property type="project" value="GOC"/>
</dbReference>
<dbReference type="PROSITE" id="PS50011">
    <property type="entry name" value="PROTEIN_KINASE_DOM"/>
    <property type="match status" value="1"/>
</dbReference>
<dbReference type="GO" id="GO:0031647">
    <property type="term" value="P:regulation of protein stability"/>
    <property type="evidence" value="ECO:0007669"/>
    <property type="project" value="UniProtKB-ARBA"/>
</dbReference>
<dbReference type="GO" id="GO:0005770">
    <property type="term" value="C:late endosome"/>
    <property type="evidence" value="ECO:0007669"/>
    <property type="project" value="UniProtKB-SubCell"/>
</dbReference>
<evidence type="ECO:0000256" key="21">
    <source>
        <dbReference type="SAM" id="MobiDB-lite"/>
    </source>
</evidence>
<dbReference type="InterPro" id="IPR016024">
    <property type="entry name" value="ARM-type_fold"/>
</dbReference>
<dbReference type="GO" id="GO:0099175">
    <property type="term" value="P:regulation of postsynapse organization"/>
    <property type="evidence" value="ECO:0007669"/>
    <property type="project" value="UniProtKB-ARBA"/>
</dbReference>
<dbReference type="GO" id="GO:0050793">
    <property type="term" value="P:regulation of developmental process"/>
    <property type="evidence" value="ECO:0007669"/>
    <property type="project" value="UniProtKB-ARBA"/>
</dbReference>
<sequence length="1564" mass="176843">MNEAKTAPEHPPLMQGFPFSYMKDTAPTFLLLYLKSLSEPHSEVLLWEPLPARANQIIPSLTDTSTEYAGTGVAFSSQWGEWQTWHPNPGELVMGTSSLYRSRLLSTGGFSVSDYIQRFGKKTIKESIKEDKAVKPKVQFCSRGTQVQNGVTNAAEDETPAAELPRDAVQCEAQFAVAATPGPCQSGSPDSSPSPLTWAPGPLDVPAVQSDSLCPTSGDNGSKAPRWHKEVTLWSKEPTRIQTFIKDAQETGVDTGDQGGTELEQNQAEDANTCRGMAAGGAKAVVMEMTEMQHQKSVVEEHRAMVIAEPKRTEGSPVPELHIQELQAPVSNGSQRGSSTPCEEQREERRKERKESPRRAPLLLSSTGTQPKEELPPAASPQESVTRAAQRSEDSAEPAHLPEPELKPRLNRTGACLSESWSREKALQDGEKQTCPEKTSPGSQTNSTAEVQPLVIDDCPPLPAPFEHRIVSAKQVPMCSYYAVKPNEVLGGGRFGQVHKCAELSSGLTLAAKIIKVKGMKDRDEVKNEIGVMNQLNHVNLIQLYDAFESRTNLTLIMEYVEGGELFDRIIDENYLLTELDAIVFMKQICEGVQYLHQQYILHLDLKPENILCVNTTGNQIKIIDFGLARKYRPREKLKVNFGTPEFLAPEVVNYDFVSFPTDMWSVGVITYMLLSGLSPFLGDNDAETMNNIMHANWDFDAEAFESVSEEAKDFISRLLIPEKCSRLSAAGCMKHGWLNNLEEKAKRRQVKLKSQVRLQRYLAAHRQWKPTTQSPQDEQEKLLDEAVQAVKVQSFQMKRCLDKSKLMDALKHASNMLGELRTSMLSPKSYYELYMAISDELHYLEVYLTDEFAKGRKVADLYELVQYAGNIIPRLYLLITVGVVYVRSFPQSRKDILKDLVEMCRGVQHPLRGLFLRNYLLQCTRNILPDDGEQPEEETTGDIDDSIDFVLLNFAEMNKLWVRMQHQGHSRDREKREKERQELRILVGTNLVRLSQLEGVNVDKYKQIVLSGVLEQVVNCRDPLAQEYLMECIIQVFPDEFHLQTLNPFLRSCAELHQHVNVKNIIIALIDRLALFAHREDGPGIPADIKLFDIFSQQVATVIQSRQDMPSEDVVSLQVSLINLAMKCYPDRVDYVDKVLESTVEIFNKLNLEHIATSSAVSKELTRLLKIPVDTYSNILTVLQLKHFHPLFEYFDYESRKSMSCYVLTNTLEFSTEIIAQEQVDAILNLVSTLIQDQPDQPAEDPDPEDFAEEQSLVGRFIHLLRSDDPDQQYLILNTARKHFGAGGNQRIRYTLPPLVFAAYQLAFRYKENSKTDDKWEKKCQKIFSFAHQTISALIKAELAELPLRLFLQGALAAGEIGFENHETVAYEFMSQAFSLYEDEISDSKAQLAAITLIIGTFERTKCFSEENHEPLRTQCALAASKLLKKPDQCRAVSICAHLFWSGHNTDKNGEEIRDGKRVMECLKKALKIANQCMDPSLQVQLFIEILNRYIYFYEKENDAVTVQVLNQLIQKIREDLPNLEASEETEQINKHFHNTLEHLRLRRESPESDGPVYEGLVL</sequence>
<dbReference type="SUPFAM" id="SSF48371">
    <property type="entry name" value="ARM repeat"/>
    <property type="match status" value="1"/>
</dbReference>
<dbReference type="InterPro" id="IPR017441">
    <property type="entry name" value="Protein_kinase_ATP_BS"/>
</dbReference>
<dbReference type="SUPFAM" id="SSF56112">
    <property type="entry name" value="Protein kinase-like (PK-like)"/>
    <property type="match status" value="1"/>
</dbReference>
<keyword evidence="17" id="KW-0472">Membrane</keyword>
<evidence type="ECO:0000256" key="9">
    <source>
        <dbReference type="ARBA" id="ARBA00022527"/>
    </source>
</evidence>
<evidence type="ECO:0000256" key="11">
    <source>
        <dbReference type="ARBA" id="ARBA00022679"/>
    </source>
</evidence>
<keyword evidence="9" id="KW-0723">Serine/threonine-protein kinase</keyword>
<dbReference type="GO" id="GO:0030906">
    <property type="term" value="C:retromer, cargo-selective complex"/>
    <property type="evidence" value="ECO:0007669"/>
    <property type="project" value="InterPro"/>
</dbReference>
<gene>
    <name evidence="23" type="ORF">AAFF_G00395490</name>
</gene>
<protein>
    <recommendedName>
        <fullName evidence="18">Vacuolar protein sorting-associated protein 35</fullName>
    </recommendedName>
    <alternativeName>
        <fullName evidence="19">Vesicle protein sorting 35</fullName>
    </alternativeName>
</protein>
<dbReference type="GO" id="GO:0051049">
    <property type="term" value="P:regulation of transport"/>
    <property type="evidence" value="ECO:0007669"/>
    <property type="project" value="UniProtKB-ARBA"/>
</dbReference>
<dbReference type="GO" id="GO:0099639">
    <property type="term" value="P:neurotransmitter receptor transport, endosome to plasma membrane"/>
    <property type="evidence" value="ECO:0007669"/>
    <property type="project" value="UniProtKB-ARBA"/>
</dbReference>
<evidence type="ECO:0000256" key="5">
    <source>
        <dbReference type="ARBA" id="ARBA00006536"/>
    </source>
</evidence>
<evidence type="ECO:0000256" key="2">
    <source>
        <dbReference type="ARBA" id="ARBA00004412"/>
    </source>
</evidence>
<dbReference type="PANTHER" id="PTHR11099:SF0">
    <property type="entry name" value="VACUOLAR PROTEIN SORTING-ASSOCIATED PROTEIN 35"/>
    <property type="match status" value="1"/>
</dbReference>
<feature type="compositionally biased region" description="Polar residues" evidence="21">
    <location>
        <begin position="329"/>
        <end position="342"/>
    </location>
</feature>
<keyword evidence="16" id="KW-0653">Protein transport</keyword>
<evidence type="ECO:0000313" key="24">
    <source>
        <dbReference type="Proteomes" id="UP001221898"/>
    </source>
</evidence>
<dbReference type="GO" id="GO:0042147">
    <property type="term" value="P:retrograde transport, endosome to Golgi"/>
    <property type="evidence" value="ECO:0007669"/>
    <property type="project" value="InterPro"/>
</dbReference>
<dbReference type="InterPro" id="IPR008271">
    <property type="entry name" value="Ser/Thr_kinase_AS"/>
</dbReference>
<evidence type="ECO:0000256" key="20">
    <source>
        <dbReference type="PROSITE-ProRule" id="PRU10141"/>
    </source>
</evidence>
<dbReference type="InterPro" id="IPR042491">
    <property type="entry name" value="Vps35_C"/>
</dbReference>
<evidence type="ECO:0000256" key="4">
    <source>
        <dbReference type="ARBA" id="ARBA00004603"/>
    </source>
</evidence>
<dbReference type="Gene3D" id="1.10.510.10">
    <property type="entry name" value="Transferase(Phosphotransferase) domain 1"/>
    <property type="match status" value="1"/>
</dbReference>
<dbReference type="Gene3D" id="3.30.200.20">
    <property type="entry name" value="Phosphorylase Kinase, domain 1"/>
    <property type="match status" value="1"/>
</dbReference>
<dbReference type="InterPro" id="IPR005378">
    <property type="entry name" value="Vps35"/>
</dbReference>
<dbReference type="GO" id="GO:0009967">
    <property type="term" value="P:positive regulation of signal transduction"/>
    <property type="evidence" value="ECO:0007669"/>
    <property type="project" value="UniProtKB-ARBA"/>
</dbReference>
<keyword evidence="12 20" id="KW-0547">Nucleotide-binding</keyword>